<dbReference type="PANTHER" id="PTHR31988">
    <property type="entry name" value="ESTERASE, PUTATIVE (DUF303)-RELATED"/>
    <property type="match status" value="1"/>
</dbReference>
<reference evidence="4" key="1">
    <citation type="submission" date="2021-01" db="EMBL/GenBank/DDBJ databases">
        <title>Modified the classification status of verrucomicrobia.</title>
        <authorList>
            <person name="Feng X."/>
        </authorList>
    </citation>
    <scope>NUCLEOTIDE SEQUENCE</scope>
    <source>
        <strain evidence="4">5K15</strain>
    </source>
</reference>
<gene>
    <name evidence="4" type="ORF">JIN83_08775</name>
</gene>
<feature type="compositionally biased region" description="Polar residues" evidence="2">
    <location>
        <begin position="623"/>
        <end position="632"/>
    </location>
</feature>
<evidence type="ECO:0000259" key="3">
    <source>
        <dbReference type="SMART" id="SM00060"/>
    </source>
</evidence>
<evidence type="ECO:0000256" key="2">
    <source>
        <dbReference type="SAM" id="MobiDB-lite"/>
    </source>
</evidence>
<feature type="region of interest" description="Disordered" evidence="2">
    <location>
        <begin position="770"/>
        <end position="831"/>
    </location>
</feature>
<feature type="region of interest" description="Disordered" evidence="2">
    <location>
        <begin position="744"/>
        <end position="763"/>
    </location>
</feature>
<dbReference type="EMBL" id="JAENIG010000005">
    <property type="protein sequence ID" value="MBK1855051.1"/>
    <property type="molecule type" value="Genomic_DNA"/>
</dbReference>
<evidence type="ECO:0000313" key="5">
    <source>
        <dbReference type="Proteomes" id="UP000634206"/>
    </source>
</evidence>
<dbReference type="Gene3D" id="3.40.50.1110">
    <property type="entry name" value="SGNH hydrolase"/>
    <property type="match status" value="1"/>
</dbReference>
<dbReference type="Gene3D" id="2.60.40.10">
    <property type="entry name" value="Immunoglobulins"/>
    <property type="match status" value="2"/>
</dbReference>
<dbReference type="Proteomes" id="UP000634206">
    <property type="component" value="Unassembled WGS sequence"/>
</dbReference>
<feature type="domain" description="Fibronectin type-III" evidence="3">
    <location>
        <begin position="335"/>
        <end position="441"/>
    </location>
</feature>
<dbReference type="Pfam" id="PF03629">
    <property type="entry name" value="SASA"/>
    <property type="match status" value="1"/>
</dbReference>
<dbReference type="SMART" id="SM00060">
    <property type="entry name" value="FN3"/>
    <property type="match status" value="3"/>
</dbReference>
<evidence type="ECO:0000313" key="4">
    <source>
        <dbReference type="EMBL" id="MBK1855051.1"/>
    </source>
</evidence>
<accession>A0AAE2SEW3</accession>
<proteinExistence type="predicted"/>
<dbReference type="InterPro" id="IPR003961">
    <property type="entry name" value="FN3_dom"/>
</dbReference>
<feature type="domain" description="Fibronectin type-III" evidence="3">
    <location>
        <begin position="748"/>
        <end position="819"/>
    </location>
</feature>
<feature type="domain" description="Fibronectin type-III" evidence="3">
    <location>
        <begin position="839"/>
        <end position="917"/>
    </location>
</feature>
<dbReference type="SUPFAM" id="SSF49265">
    <property type="entry name" value="Fibronectin type III"/>
    <property type="match status" value="1"/>
</dbReference>
<dbReference type="InterPro" id="IPR052940">
    <property type="entry name" value="Carb_Esterase_6"/>
</dbReference>
<feature type="compositionally biased region" description="Polar residues" evidence="2">
    <location>
        <begin position="776"/>
        <end position="808"/>
    </location>
</feature>
<evidence type="ECO:0000256" key="1">
    <source>
        <dbReference type="ARBA" id="ARBA00022801"/>
    </source>
</evidence>
<dbReference type="InterPro" id="IPR013783">
    <property type="entry name" value="Ig-like_fold"/>
</dbReference>
<dbReference type="InterPro" id="IPR036514">
    <property type="entry name" value="SGNH_hydro_sf"/>
</dbReference>
<dbReference type="InterPro" id="IPR036116">
    <property type="entry name" value="FN3_sf"/>
</dbReference>
<dbReference type="SUPFAM" id="SSF52266">
    <property type="entry name" value="SGNH hydrolase"/>
    <property type="match status" value="1"/>
</dbReference>
<dbReference type="GO" id="GO:0016788">
    <property type="term" value="F:hydrolase activity, acting on ester bonds"/>
    <property type="evidence" value="ECO:0007669"/>
    <property type="project" value="UniProtKB-ARBA"/>
</dbReference>
<dbReference type="RefSeq" id="WP_309489664.1">
    <property type="nucleotide sequence ID" value="NZ_JAENIG010000005.1"/>
</dbReference>
<organism evidence="4 5">
    <name type="scientific">Oceaniferula flava</name>
    <dbReference type="NCBI Taxonomy" id="2800421"/>
    <lineage>
        <taxon>Bacteria</taxon>
        <taxon>Pseudomonadati</taxon>
        <taxon>Verrucomicrobiota</taxon>
        <taxon>Verrucomicrobiia</taxon>
        <taxon>Verrucomicrobiales</taxon>
        <taxon>Verrucomicrobiaceae</taxon>
        <taxon>Oceaniferula</taxon>
    </lineage>
</organism>
<feature type="region of interest" description="Disordered" evidence="2">
    <location>
        <begin position="623"/>
        <end position="647"/>
    </location>
</feature>
<sequence length="1308" mass="138258">MIHNHFARLRYTAIPVFLTVFFALSSELCAEQAGSSPLKIFILVGQSNMVGQGEISPQSKPGTLEYLVANDPKAEYQHLVDGSGDWVVRDDVWIQERFASRGGLTAGYGGDTAAGLTDLIGPELGFGHAVGDLYEEQVLIIKAAWGGKSLGLDFLPPSSGPYPTPTESGDPGYFYQQVLEAVSAVTDNLTTYFPDYDGGGYEIAGFCWHQGWNDRIDSGFSNAYETNMVNFINDMRTDLGAPNLPFVIASAAQDPWITYTKVEKAQLKMADVAAYPAFAGNVAAIDTRASYDGLSFWQLAENSPADQGYHWNRNAKSYLNIGKAMADAMSLMVKPRCPYRLKANGDGSGVNLSWENGSDALTSVGVNRHGTTIAAAVSTGTSSFLDTTAQPGVIEYELIFTKSGTPCPPLTLTFDAGITDLEAYRTQTSVKLRWVNNLGYTGIEIRRDGALISTLTGTETSFVDTAPPTSGTVSYSVVPTNGSATPTVTSINLDGPSPGNAYVYESFEDSDSSLYENHVGAGLVGRWIGGLHVASGSMSYGLLPTSGNQVYNNGSNTTTGALLRPELAEAGLLNDGAELWFSFLTNNTSSSNTAVVFSLGTDRSDYFDGIEDDGEGIGVNLHQGSSPQAATWTPNRSTGSSSSSIPNNTTRLVVGKITWGADEASADTIEVFLPGNDFSMPSTPVSSTSAVLDQSKFRVVSFGGKNAGSPKIDEIRFAASYADVIASDLMVADTTAPTPDPMTWSSAPSALGDSSITMTANTASDPSGVEYYFEETSGNPGGTNSEWQDSPTYTDTGLNPETTYSYTVTARDKSPDQNSTNASTPASPATTQAVDIIAPPTPSFETQPTAISHHSITMTAAAVTDPNGVEYYFTETSGHPGGSDSGWQDSTVYIDSGLDPLTTYSYTVMARDKASAANTSAPSPAESAVTDEAPPIPNGALIYEPFAQTGGSLSGVSGGEGLNSWNSNNNPSIAETPTITYGDLPTSGGQLNLPNTGGTDAWVTTKSTLGDYGLLNDGATLWFSYVFVKTSGDSSNEKGGFSFGTDRIDGAYNGTKMNNSGNGLGVITRTKSISAAGWLNGGNGSTGGSITIDYTTPILVVGKIEWGATTGDDETITIYTPAMDDLTSLDAGVTHSVSGFDQSLIDTISFTQRNSNGDQIYDEIRFGATYEAVIGAEAGGSDYDVWASIYAPADLEDPSADFDKDGVSNREELIWGLDPTNGNSANPISIPLDPTTGTMTYTRRPPSLTGITYTYEWTTTMAEDDWTAFTPSDESSDNGSFTEEVTITLPSALLNGNNLFIRVAAYEE</sequence>
<keyword evidence="5" id="KW-1185">Reference proteome</keyword>
<dbReference type="InterPro" id="IPR005181">
    <property type="entry name" value="SASA"/>
</dbReference>
<feature type="compositionally biased region" description="Low complexity" evidence="2">
    <location>
        <begin position="818"/>
        <end position="831"/>
    </location>
</feature>
<feature type="compositionally biased region" description="Low complexity" evidence="2">
    <location>
        <begin position="633"/>
        <end position="647"/>
    </location>
</feature>
<dbReference type="PANTHER" id="PTHR31988:SF19">
    <property type="entry name" value="9-O-ACETYL-N-ACETYLNEURAMINIC ACID DEACETYLASE-RELATED"/>
    <property type="match status" value="1"/>
</dbReference>
<name>A0AAE2SEW3_9BACT</name>
<keyword evidence="1" id="KW-0378">Hydrolase</keyword>
<protein>
    <recommendedName>
        <fullName evidence="3">Fibronectin type-III domain-containing protein</fullName>
    </recommendedName>
</protein>
<comment type="caution">
    <text evidence="4">The sequence shown here is derived from an EMBL/GenBank/DDBJ whole genome shotgun (WGS) entry which is preliminary data.</text>
</comment>